<dbReference type="Pfam" id="PF09888">
    <property type="entry name" value="DUF2115"/>
    <property type="match status" value="1"/>
</dbReference>
<gene>
    <name evidence="1" type="ORF">ASZ90_010623</name>
</gene>
<comment type="caution">
    <text evidence="1">The sequence shown here is derived from an EMBL/GenBank/DDBJ whole genome shotgun (WGS) entry which is preliminary data.</text>
</comment>
<accession>A0A0W8FFG8</accession>
<dbReference type="EMBL" id="LNQE01001267">
    <property type="protein sequence ID" value="KUG19653.1"/>
    <property type="molecule type" value="Genomic_DNA"/>
</dbReference>
<dbReference type="HAMAP" id="MF_00763">
    <property type="entry name" value="UPF0305"/>
    <property type="match status" value="1"/>
</dbReference>
<dbReference type="NCBIfam" id="NF002177">
    <property type="entry name" value="PRK01022.1-5"/>
    <property type="match status" value="1"/>
</dbReference>
<proteinExistence type="inferred from homology"/>
<reference evidence="1" key="1">
    <citation type="journal article" date="2015" name="Proc. Natl. Acad. Sci. U.S.A.">
        <title>Networks of energetic and metabolic interactions define dynamics in microbial communities.</title>
        <authorList>
            <person name="Embree M."/>
            <person name="Liu J.K."/>
            <person name="Al-Bassam M.M."/>
            <person name="Zengler K."/>
        </authorList>
    </citation>
    <scope>NUCLEOTIDE SEQUENCE</scope>
</reference>
<sequence>MEAMADERKDSLTVREVCGRIRGAGTKEELGERLACEVMLYSLSDLQLIGGKLYREVIALPSPYREAISPYFTEQIFGAYHTLIAMHRRGEFASRRTPLADPGLFSAYCAMVEEGCFCRNGGRPVQRLFYYLVAAFAMFVLDRPGHPVGTPFPGGFTVEDRGGAYNCPIRDKEKDVPYSICNYCPARQSELP</sequence>
<evidence type="ECO:0000313" key="1">
    <source>
        <dbReference type="EMBL" id="KUG19653.1"/>
    </source>
</evidence>
<dbReference type="AlphaFoldDB" id="A0A0W8FFG8"/>
<name>A0A0W8FFG8_9ZZZZ</name>
<organism evidence="1">
    <name type="scientific">hydrocarbon metagenome</name>
    <dbReference type="NCBI Taxonomy" id="938273"/>
    <lineage>
        <taxon>unclassified sequences</taxon>
        <taxon>metagenomes</taxon>
        <taxon>ecological metagenomes</taxon>
    </lineage>
</organism>
<protein>
    <submittedName>
        <fullName evidence="1">Uncharacterized protein</fullName>
    </submittedName>
</protein>
<dbReference type="InterPro" id="IPR019215">
    <property type="entry name" value="DUF2115"/>
</dbReference>